<dbReference type="SUPFAM" id="SSF109604">
    <property type="entry name" value="HD-domain/PDEase-like"/>
    <property type="match status" value="1"/>
</dbReference>
<dbReference type="Pfam" id="PF08668">
    <property type="entry name" value="HDOD"/>
    <property type="match status" value="1"/>
</dbReference>
<organism evidence="2 3">
    <name type="scientific">Solimicrobium silvestre</name>
    <dbReference type="NCBI Taxonomy" id="2099400"/>
    <lineage>
        <taxon>Bacteria</taxon>
        <taxon>Pseudomonadati</taxon>
        <taxon>Pseudomonadota</taxon>
        <taxon>Betaproteobacteria</taxon>
        <taxon>Burkholderiales</taxon>
        <taxon>Oxalobacteraceae</taxon>
        <taxon>Solimicrobium</taxon>
    </lineage>
</organism>
<feature type="domain" description="HDOD" evidence="1">
    <location>
        <begin position="24"/>
        <end position="216"/>
    </location>
</feature>
<dbReference type="OrthoDB" id="9784953at2"/>
<dbReference type="Proteomes" id="UP000237839">
    <property type="component" value="Unassembled WGS sequence"/>
</dbReference>
<accession>A0A2S9H3P9</accession>
<dbReference type="InterPro" id="IPR013976">
    <property type="entry name" value="HDOD"/>
</dbReference>
<dbReference type="InterPro" id="IPR052340">
    <property type="entry name" value="RNase_Y/CdgJ"/>
</dbReference>
<comment type="caution">
    <text evidence="2">The sequence shown here is derived from an EMBL/GenBank/DDBJ whole genome shotgun (WGS) entry which is preliminary data.</text>
</comment>
<dbReference type="RefSeq" id="WP_105530330.1">
    <property type="nucleotide sequence ID" value="NZ_PUGF01000002.1"/>
</dbReference>
<gene>
    <name evidence="2" type="ORF">S2091_0617</name>
</gene>
<proteinExistence type="predicted"/>
<dbReference type="PANTHER" id="PTHR33525:SF6">
    <property type="entry name" value="HDOD DOMAIN-CONTAINING PROTEIN"/>
    <property type="match status" value="1"/>
</dbReference>
<evidence type="ECO:0000313" key="2">
    <source>
        <dbReference type="EMBL" id="PRC94614.1"/>
    </source>
</evidence>
<keyword evidence="3" id="KW-1185">Reference proteome</keyword>
<dbReference type="PROSITE" id="PS51833">
    <property type="entry name" value="HDOD"/>
    <property type="match status" value="1"/>
</dbReference>
<dbReference type="Gene3D" id="1.10.3210.10">
    <property type="entry name" value="Hypothetical protein af1432"/>
    <property type="match status" value="1"/>
</dbReference>
<evidence type="ECO:0000259" key="1">
    <source>
        <dbReference type="PROSITE" id="PS51833"/>
    </source>
</evidence>
<dbReference type="EMBL" id="PUGF01000002">
    <property type="protein sequence ID" value="PRC94614.1"/>
    <property type="molecule type" value="Genomic_DNA"/>
</dbReference>
<protein>
    <submittedName>
        <fullName evidence="2">Putative signal transduction protein</fullName>
    </submittedName>
</protein>
<sequence length="288" mass="31815">MKTPPASAAPTEQSIEKMLNTIRIPPRPSLLSEVQQELACADPSPQKLAHIIAQDVAMAGALLKLANSAYIGLKLKAKSVEQAVNRLGIEQCSLLLTGIVMRETFHIEGVSLTEFWDNSTRRAQAMSYLAKKMTLCRSDIAHTFGLFCNIGVPLLLAKYPNYYAVLETADPDQHQQLAVFEEQHFNTSHAALGALMARTWGLPDEVVEAILLHHHYAVLHDHSSDSTVRNLIALALLVDYGIHRYYSQQQFPEWEAGGAEVCAYLGMSQSEADDISDEVNALFDVDLN</sequence>
<name>A0A2S9H3P9_9BURK</name>
<dbReference type="AlphaFoldDB" id="A0A2S9H3P9"/>
<evidence type="ECO:0000313" key="3">
    <source>
        <dbReference type="Proteomes" id="UP000237839"/>
    </source>
</evidence>
<reference evidence="2 3" key="1">
    <citation type="submission" date="2018-02" db="EMBL/GenBank/DDBJ databases">
        <title>Solimicrobium silvestre gen. nov., sp. nov., isolated from alpine forest soil.</title>
        <authorList>
            <person name="Margesin R."/>
            <person name="Albuquerque L."/>
            <person name="Zhang D.-C."/>
            <person name="Froufe H.J.C."/>
            <person name="Severino R."/>
            <person name="Roxo I."/>
            <person name="Egas C."/>
            <person name="Da Costa M.S."/>
        </authorList>
    </citation>
    <scope>NUCLEOTIDE SEQUENCE [LARGE SCALE GENOMIC DNA]</scope>
    <source>
        <strain evidence="2 3">S20-91</strain>
    </source>
</reference>
<dbReference type="PANTHER" id="PTHR33525">
    <property type="match status" value="1"/>
</dbReference>